<gene>
    <name evidence="1" type="ORF">RSE6_05089</name>
</gene>
<accession>A0A1E1M6Z1</accession>
<evidence type="ECO:0000313" key="2">
    <source>
        <dbReference type="Proteomes" id="UP000177625"/>
    </source>
</evidence>
<name>A0A1E1M6Z1_RHYSE</name>
<protein>
    <submittedName>
        <fullName evidence="1">Uncharacterized protein</fullName>
    </submittedName>
</protein>
<dbReference type="Proteomes" id="UP000177625">
    <property type="component" value="Unassembled WGS sequence"/>
</dbReference>
<sequence>MACLIISYRPGTRYSGANADIDWEQGVYPVIREVRELRKGTFFDDDVWADHDDDCHGDPNSFNEDPDFADGFRWSCCETPGDHEGCLNTRHKAAVNVVQLTRPSKRKAEEEVPNMRM</sequence>
<dbReference type="PANTHER" id="PTHR38167">
    <property type="entry name" value="C2H2-TYPE DOMAIN-CONTAINING PROTEIN"/>
    <property type="match status" value="1"/>
</dbReference>
<evidence type="ECO:0000313" key="1">
    <source>
        <dbReference type="EMBL" id="CZT44846.1"/>
    </source>
</evidence>
<dbReference type="AlphaFoldDB" id="A0A1E1M6Z1"/>
<reference evidence="2" key="1">
    <citation type="submission" date="2016-03" db="EMBL/GenBank/DDBJ databases">
        <authorList>
            <person name="Guldener U."/>
        </authorList>
    </citation>
    <scope>NUCLEOTIDE SEQUENCE [LARGE SCALE GENOMIC DNA]</scope>
</reference>
<proteinExistence type="predicted"/>
<organism evidence="1 2">
    <name type="scientific">Rhynchosporium secalis</name>
    <name type="common">Barley scald fungus</name>
    <dbReference type="NCBI Taxonomy" id="38038"/>
    <lineage>
        <taxon>Eukaryota</taxon>
        <taxon>Fungi</taxon>
        <taxon>Dikarya</taxon>
        <taxon>Ascomycota</taxon>
        <taxon>Pezizomycotina</taxon>
        <taxon>Leotiomycetes</taxon>
        <taxon>Helotiales</taxon>
        <taxon>Ploettnerulaceae</taxon>
        <taxon>Rhynchosporium</taxon>
    </lineage>
</organism>
<keyword evidence="2" id="KW-1185">Reference proteome</keyword>
<dbReference type="PANTHER" id="PTHR38167:SF1">
    <property type="entry name" value="C2H2-TYPE DOMAIN-CONTAINING PROTEIN"/>
    <property type="match status" value="1"/>
</dbReference>
<dbReference type="EMBL" id="FJVC01000191">
    <property type="protein sequence ID" value="CZT44846.1"/>
    <property type="molecule type" value="Genomic_DNA"/>
</dbReference>